<protein>
    <submittedName>
        <fullName evidence="3">Uncharacterized protein</fullName>
    </submittedName>
</protein>
<dbReference type="AlphaFoldDB" id="A0A564Y0R8"/>
<dbReference type="GO" id="GO:0005643">
    <property type="term" value="C:nuclear pore"/>
    <property type="evidence" value="ECO:0007669"/>
    <property type="project" value="TreeGrafter"/>
</dbReference>
<keyword evidence="4" id="KW-1185">Reference proteome</keyword>
<dbReference type="PANTHER" id="PTHR23019:SF0">
    <property type="entry name" value="NUCLEAR PORE MEMBRANE GLYCOPROTEIN 210"/>
    <property type="match status" value="1"/>
</dbReference>
<dbReference type="Proteomes" id="UP000321570">
    <property type="component" value="Unassembled WGS sequence"/>
</dbReference>
<dbReference type="Pfam" id="PF22963">
    <property type="entry name" value="Ig_NUP210_3rd"/>
    <property type="match status" value="1"/>
</dbReference>
<evidence type="ECO:0000259" key="1">
    <source>
        <dbReference type="Pfam" id="PF22963"/>
    </source>
</evidence>
<proteinExistence type="predicted"/>
<evidence type="ECO:0000259" key="2">
    <source>
        <dbReference type="Pfam" id="PF22969"/>
    </source>
</evidence>
<feature type="domain" description="NUP210 Ig-like" evidence="1">
    <location>
        <begin position="148"/>
        <end position="226"/>
    </location>
</feature>
<dbReference type="InterPro" id="IPR045197">
    <property type="entry name" value="NUP210-like"/>
</dbReference>
<feature type="non-terminal residue" evidence="3">
    <location>
        <position position="1"/>
    </location>
</feature>
<accession>A0A564Y0R8</accession>
<dbReference type="PANTHER" id="PTHR23019">
    <property type="entry name" value="NUCLEAR PORE MEMBRANE GLYCOPROTEIN GP210-RELATED"/>
    <property type="match status" value="1"/>
</dbReference>
<feature type="domain" description="NUP210 Ig-like" evidence="2">
    <location>
        <begin position="29"/>
        <end position="138"/>
    </location>
</feature>
<dbReference type="EMBL" id="CABIJS010000044">
    <property type="protein sequence ID" value="VUZ40746.1"/>
    <property type="molecule type" value="Genomic_DNA"/>
</dbReference>
<organism evidence="3 4">
    <name type="scientific">Hymenolepis diminuta</name>
    <name type="common">Rat tapeworm</name>
    <dbReference type="NCBI Taxonomy" id="6216"/>
    <lineage>
        <taxon>Eukaryota</taxon>
        <taxon>Metazoa</taxon>
        <taxon>Spiralia</taxon>
        <taxon>Lophotrochozoa</taxon>
        <taxon>Platyhelminthes</taxon>
        <taxon>Cestoda</taxon>
        <taxon>Eucestoda</taxon>
        <taxon>Cyclophyllidea</taxon>
        <taxon>Hymenolepididae</taxon>
        <taxon>Hymenolepis</taxon>
    </lineage>
</organism>
<dbReference type="InterPro" id="IPR055098">
    <property type="entry name" value="Ig_NUP210_3rd"/>
</dbReference>
<reference evidence="3 4" key="1">
    <citation type="submission" date="2019-07" db="EMBL/GenBank/DDBJ databases">
        <authorList>
            <person name="Jastrzebski P J."/>
            <person name="Paukszto L."/>
            <person name="Jastrzebski P J."/>
        </authorList>
    </citation>
    <scope>NUCLEOTIDE SEQUENCE [LARGE SCALE GENOMIC DNA]</scope>
    <source>
        <strain evidence="3 4">WMS-il1</strain>
    </source>
</reference>
<gene>
    <name evidence="3" type="ORF">WMSIL1_LOCUS1810</name>
</gene>
<feature type="non-terminal residue" evidence="3">
    <location>
        <position position="238"/>
    </location>
</feature>
<dbReference type="InterPro" id="IPR055097">
    <property type="entry name" value="Ig_NUP210_2nd"/>
</dbReference>
<evidence type="ECO:0000313" key="3">
    <source>
        <dbReference type="EMBL" id="VUZ40746.1"/>
    </source>
</evidence>
<evidence type="ECO:0000313" key="4">
    <source>
        <dbReference type="Proteomes" id="UP000321570"/>
    </source>
</evidence>
<sequence>TIYARDIVTGHVLKCDVIVDDIHSVKVDTTTQELYLHNTPESLVVIAYDEFGNTFSSLDGIPFEWKIHPGSEKDSKVTGDGVLRFLTWTESEYTTPSRIGQLEADGMQGYMQLVSGLRTGSAVVSAALREPAYSHVSPAKVRLLVMANAQLNPPVLYLIPKARAHLQVIVVRQDADEEIKMPSSQYYLSVSDESIIELDSKSGSMINAEKNGQTTVTLLDKNVEEAISMLGSSVGDAN</sequence>
<name>A0A564Y0R8_HYMDI</name>
<dbReference type="Pfam" id="PF22969">
    <property type="entry name" value="Ig_NUP210_2nd"/>
    <property type="match status" value="1"/>
</dbReference>